<feature type="transmembrane region" description="Helical" evidence="7">
    <location>
        <begin position="179"/>
        <end position="196"/>
    </location>
</feature>
<reference evidence="9 10" key="1">
    <citation type="journal article" date="2024" name="Nat. Commun.">
        <title>Phylogenomics reveals the evolutionary origins of lichenization in chlorophyte algae.</title>
        <authorList>
            <person name="Puginier C."/>
            <person name="Libourel C."/>
            <person name="Otte J."/>
            <person name="Skaloud P."/>
            <person name="Haon M."/>
            <person name="Grisel S."/>
            <person name="Petersen M."/>
            <person name="Berrin J.G."/>
            <person name="Delaux P.M."/>
            <person name="Dal Grande F."/>
            <person name="Keller J."/>
        </authorList>
    </citation>
    <scope>NUCLEOTIDE SEQUENCE [LARGE SCALE GENOMIC DNA]</scope>
    <source>
        <strain evidence="9 10">SAG 2145</strain>
    </source>
</reference>
<evidence type="ECO:0000256" key="7">
    <source>
        <dbReference type="SAM" id="Phobius"/>
    </source>
</evidence>
<feature type="transmembrane region" description="Helical" evidence="7">
    <location>
        <begin position="401"/>
        <end position="420"/>
    </location>
</feature>
<evidence type="ECO:0000313" key="10">
    <source>
        <dbReference type="Proteomes" id="UP001438707"/>
    </source>
</evidence>
<feature type="domain" description="Amino acid transporter transmembrane" evidence="8">
    <location>
        <begin position="32"/>
        <end position="450"/>
    </location>
</feature>
<name>A0AAW1RB96_9CHLO</name>
<feature type="transmembrane region" description="Helical" evidence="7">
    <location>
        <begin position="432"/>
        <end position="451"/>
    </location>
</feature>
<evidence type="ECO:0000256" key="4">
    <source>
        <dbReference type="ARBA" id="ARBA00022970"/>
    </source>
</evidence>
<dbReference type="PANTHER" id="PTHR48017">
    <property type="entry name" value="OS05G0424000 PROTEIN-RELATED"/>
    <property type="match status" value="1"/>
</dbReference>
<comment type="subcellular location">
    <subcellularLocation>
        <location evidence="1">Membrane</location>
    </subcellularLocation>
</comment>
<protein>
    <recommendedName>
        <fullName evidence="8">Amino acid transporter transmembrane domain-containing protein</fullName>
    </recommendedName>
</protein>
<evidence type="ECO:0000256" key="2">
    <source>
        <dbReference type="ARBA" id="ARBA00022448"/>
    </source>
</evidence>
<gene>
    <name evidence="9" type="ORF">WJX74_003668</name>
</gene>
<keyword evidence="2" id="KW-0813">Transport</keyword>
<evidence type="ECO:0000256" key="5">
    <source>
        <dbReference type="ARBA" id="ARBA00022989"/>
    </source>
</evidence>
<dbReference type="InterPro" id="IPR013057">
    <property type="entry name" value="AA_transpt_TM"/>
</dbReference>
<evidence type="ECO:0000256" key="1">
    <source>
        <dbReference type="ARBA" id="ARBA00004370"/>
    </source>
</evidence>
<feature type="transmembrane region" description="Helical" evidence="7">
    <location>
        <begin position="39"/>
        <end position="59"/>
    </location>
</feature>
<dbReference type="GO" id="GO:0006865">
    <property type="term" value="P:amino acid transport"/>
    <property type="evidence" value="ECO:0007669"/>
    <property type="project" value="UniProtKB-KW"/>
</dbReference>
<dbReference type="EMBL" id="JALJOS010000014">
    <property type="protein sequence ID" value="KAK9831112.1"/>
    <property type="molecule type" value="Genomic_DNA"/>
</dbReference>
<keyword evidence="6 7" id="KW-0472">Membrane</keyword>
<keyword evidence="4" id="KW-0029">Amino-acid transport</keyword>
<comment type="caution">
    <text evidence="9">The sequence shown here is derived from an EMBL/GenBank/DDBJ whole genome shotgun (WGS) entry which is preliminary data.</text>
</comment>
<feature type="transmembrane region" description="Helical" evidence="7">
    <location>
        <begin position="203"/>
        <end position="227"/>
    </location>
</feature>
<proteinExistence type="predicted"/>
<accession>A0AAW1RB96</accession>
<evidence type="ECO:0000313" key="9">
    <source>
        <dbReference type="EMBL" id="KAK9831112.1"/>
    </source>
</evidence>
<feature type="transmembrane region" description="Helical" evidence="7">
    <location>
        <begin position="65"/>
        <end position="86"/>
    </location>
</feature>
<evidence type="ECO:0000256" key="3">
    <source>
        <dbReference type="ARBA" id="ARBA00022692"/>
    </source>
</evidence>
<feature type="transmembrane region" description="Helical" evidence="7">
    <location>
        <begin position="247"/>
        <end position="268"/>
    </location>
</feature>
<keyword evidence="5 7" id="KW-1133">Transmembrane helix</keyword>
<dbReference type="Proteomes" id="UP001438707">
    <property type="component" value="Unassembled WGS sequence"/>
</dbReference>
<sequence length="466" mass="50147">MSKRARGEEDVHLNQQPLSFEIGERQSKPVGHGASWGQVLGHTVTAVVGVGILGLPYAFSCLGWIGGLLALTIATVASLYTSCLLASMHEDKDGHRHNRYEELGKAVLGERAGFWAVATTQFILLVGLMVTYMVTAGQSLQAASNPNCNDHTMQAAGDEGSIAAAGEPDAGTVGCRSHLTAWIAVFAVLQLGLSQIPKFENLWWISILGAIMSACYATIAFVASVLHEEPETGVSYSIRPGNLTDQVFGALNALGTIMFAFGGHAILLEIQATLRSPPSTLRPMMFGLFTAYAVIIVAYFPVACAGYARFGNSVNPDVLLSVQRPAWLIKAANLMVCIHIGAAYQVFAQPVFKILEDWVKQRFGRAADKLVAVRLIIRSSSVIITAGVAMLLPFFSDLMGLIGAIAFTPITFVLPSLFWLKVKQPVGLERFLQYAIIAFFGTFGSLAAIGATRQLAIHSSEYTWFS</sequence>
<evidence type="ECO:0000256" key="6">
    <source>
        <dbReference type="ARBA" id="ARBA00023136"/>
    </source>
</evidence>
<dbReference type="Pfam" id="PF01490">
    <property type="entry name" value="Aa_trans"/>
    <property type="match status" value="1"/>
</dbReference>
<organism evidence="9 10">
    <name type="scientific">Apatococcus lobatus</name>
    <dbReference type="NCBI Taxonomy" id="904363"/>
    <lineage>
        <taxon>Eukaryota</taxon>
        <taxon>Viridiplantae</taxon>
        <taxon>Chlorophyta</taxon>
        <taxon>core chlorophytes</taxon>
        <taxon>Trebouxiophyceae</taxon>
        <taxon>Chlorellales</taxon>
        <taxon>Chlorellaceae</taxon>
        <taxon>Apatococcus</taxon>
    </lineage>
</organism>
<keyword evidence="10" id="KW-1185">Reference proteome</keyword>
<feature type="transmembrane region" description="Helical" evidence="7">
    <location>
        <begin position="328"/>
        <end position="355"/>
    </location>
</feature>
<evidence type="ECO:0000259" key="8">
    <source>
        <dbReference type="Pfam" id="PF01490"/>
    </source>
</evidence>
<dbReference type="AlphaFoldDB" id="A0AAW1RB96"/>
<feature type="transmembrane region" description="Helical" evidence="7">
    <location>
        <begin position="112"/>
        <end position="134"/>
    </location>
</feature>
<feature type="transmembrane region" description="Helical" evidence="7">
    <location>
        <begin position="289"/>
        <end position="308"/>
    </location>
</feature>
<keyword evidence="3 7" id="KW-0812">Transmembrane</keyword>
<feature type="transmembrane region" description="Helical" evidence="7">
    <location>
        <begin position="375"/>
        <end position="395"/>
    </location>
</feature>
<dbReference type="GO" id="GO:0016020">
    <property type="term" value="C:membrane"/>
    <property type="evidence" value="ECO:0007669"/>
    <property type="project" value="UniProtKB-SubCell"/>
</dbReference>